<proteinExistence type="predicted"/>
<evidence type="ECO:0000256" key="1">
    <source>
        <dbReference type="SAM" id="MobiDB-lite"/>
    </source>
</evidence>
<evidence type="ECO:0000313" key="3">
    <source>
        <dbReference type="Proteomes" id="UP000245946"/>
    </source>
</evidence>
<organism evidence="2 3">
    <name type="scientific">Tilletiopsis washingtonensis</name>
    <dbReference type="NCBI Taxonomy" id="58919"/>
    <lineage>
        <taxon>Eukaryota</taxon>
        <taxon>Fungi</taxon>
        <taxon>Dikarya</taxon>
        <taxon>Basidiomycota</taxon>
        <taxon>Ustilaginomycotina</taxon>
        <taxon>Exobasidiomycetes</taxon>
        <taxon>Entylomatales</taxon>
        <taxon>Entylomatales incertae sedis</taxon>
        <taxon>Tilletiopsis</taxon>
    </lineage>
</organism>
<sequence>MKEGGLLETHFLNCGGKLPSEEASAAAAAATAPNERTRKHTHVEVLRLHCLAVGRARQEDCGSARSSALRSLAISLASRCIAPGQLTLAALCITLAHEGQQKGELHRRERKRGRWRCERAG</sequence>
<dbReference type="EMBL" id="KZ819303">
    <property type="protein sequence ID" value="PWN95655.1"/>
    <property type="molecule type" value="Genomic_DNA"/>
</dbReference>
<feature type="region of interest" description="Disordered" evidence="1">
    <location>
        <begin position="102"/>
        <end position="121"/>
    </location>
</feature>
<dbReference type="AlphaFoldDB" id="A0A316Z618"/>
<reference evidence="2 3" key="1">
    <citation type="journal article" date="2018" name="Mol. Biol. Evol.">
        <title>Broad Genomic Sampling Reveals a Smut Pathogenic Ancestry of the Fungal Clade Ustilaginomycotina.</title>
        <authorList>
            <person name="Kijpornyongpan T."/>
            <person name="Mondo S.J."/>
            <person name="Barry K."/>
            <person name="Sandor L."/>
            <person name="Lee J."/>
            <person name="Lipzen A."/>
            <person name="Pangilinan J."/>
            <person name="LaButti K."/>
            <person name="Hainaut M."/>
            <person name="Henrissat B."/>
            <person name="Grigoriev I.V."/>
            <person name="Spatafora J.W."/>
            <person name="Aime M.C."/>
        </authorList>
    </citation>
    <scope>NUCLEOTIDE SEQUENCE [LARGE SCALE GENOMIC DNA]</scope>
    <source>
        <strain evidence="2 3">MCA 4186</strain>
    </source>
</reference>
<dbReference type="GeneID" id="37266649"/>
<protein>
    <submittedName>
        <fullName evidence="2">Uncharacterized protein</fullName>
    </submittedName>
</protein>
<keyword evidence="3" id="KW-1185">Reference proteome</keyword>
<dbReference type="Proteomes" id="UP000245946">
    <property type="component" value="Unassembled WGS sequence"/>
</dbReference>
<name>A0A316Z618_9BASI</name>
<accession>A0A316Z618</accession>
<dbReference type="RefSeq" id="XP_025595934.1">
    <property type="nucleotide sequence ID" value="XM_025739103.1"/>
</dbReference>
<evidence type="ECO:0000313" key="2">
    <source>
        <dbReference type="EMBL" id="PWN95655.1"/>
    </source>
</evidence>
<gene>
    <name evidence="2" type="ORF">FA09DRAFT_136186</name>
</gene>